<reference evidence="12" key="1">
    <citation type="submission" date="2021-10" db="EMBL/GenBank/DDBJ databases">
        <title>Tropical sea cucumber genome reveals ecological adaptation and Cuvierian tubules defense mechanism.</title>
        <authorList>
            <person name="Chen T."/>
        </authorList>
    </citation>
    <scope>NUCLEOTIDE SEQUENCE</scope>
    <source>
        <strain evidence="12">Nanhai2018</strain>
        <tissue evidence="12">Muscle</tissue>
    </source>
</reference>
<evidence type="ECO:0000256" key="5">
    <source>
        <dbReference type="ARBA" id="ARBA00022692"/>
    </source>
</evidence>
<keyword evidence="9 11" id="KW-0472">Membrane</keyword>
<dbReference type="Gene3D" id="3.90.1480.20">
    <property type="entry name" value="Glycosyl transferase family 29"/>
    <property type="match status" value="1"/>
</dbReference>
<dbReference type="OrthoDB" id="10264956at2759"/>
<comment type="similarity">
    <text evidence="2">Belongs to the glycosyltransferase 29 family.</text>
</comment>
<accession>A0A9Q1C7A5</accession>
<comment type="subcellular location">
    <subcellularLocation>
        <location evidence="1">Golgi apparatus membrane</location>
        <topology evidence="1">Single-pass type II membrane protein</topology>
    </subcellularLocation>
</comment>
<evidence type="ECO:0000256" key="11">
    <source>
        <dbReference type="SAM" id="Phobius"/>
    </source>
</evidence>
<evidence type="ECO:0000256" key="2">
    <source>
        <dbReference type="ARBA" id="ARBA00006003"/>
    </source>
</evidence>
<sequence>MVKRKLLKGKKRLYLALPVFCLVVFGLLYIWEVNGTFLASDFSVRTGQIWHFATYDTEKIYLYKTLLSKQHDFNDRNIEIFRNNLKHSLGAYFNNYVVMDQLNTPKDNPFTFQLLKRSYEVQIPEDIHKLLPNENIYGLNRRCSVVGNSGSILNSKCGKDIDKADLVFRCNAAPIKAFVADAGSQTNLTAFNPSILITRYQGLSKPENMHQFLKDIEEYKGLLWVPCFPSSSMGKCLEVLKLYNLTENKFVLGFPKHFQKVQSFWESRGLKKRISTGKYVLLQRLVQI</sequence>
<keyword evidence="6" id="KW-0735">Signal-anchor</keyword>
<keyword evidence="13" id="KW-1185">Reference proteome</keyword>
<keyword evidence="7 11" id="KW-1133">Transmembrane helix</keyword>
<dbReference type="PANTHER" id="PTHR11987:SF54">
    <property type="entry name" value="ST8 ALPHA-N-ACETYL-NEURAMINIDE ALPHA-2,8-SIALYLTRANSFERASE 6"/>
    <property type="match status" value="1"/>
</dbReference>
<evidence type="ECO:0000256" key="4">
    <source>
        <dbReference type="ARBA" id="ARBA00022679"/>
    </source>
</evidence>
<evidence type="ECO:0000256" key="1">
    <source>
        <dbReference type="ARBA" id="ARBA00004323"/>
    </source>
</evidence>
<dbReference type="InterPro" id="IPR050943">
    <property type="entry name" value="Glycosyltr_29_Sialyltrsf"/>
</dbReference>
<evidence type="ECO:0000256" key="9">
    <source>
        <dbReference type="ARBA" id="ARBA00023136"/>
    </source>
</evidence>
<dbReference type="AlphaFoldDB" id="A0A9Q1C7A5"/>
<dbReference type="InterPro" id="IPR038578">
    <property type="entry name" value="GT29-like_sf"/>
</dbReference>
<gene>
    <name evidence="12" type="ORF">HOLleu_13846</name>
</gene>
<feature type="transmembrane region" description="Helical" evidence="11">
    <location>
        <begin position="12"/>
        <end position="31"/>
    </location>
</feature>
<dbReference type="Pfam" id="PF00777">
    <property type="entry name" value="Glyco_transf_29"/>
    <property type="match status" value="1"/>
</dbReference>
<evidence type="ECO:0000256" key="3">
    <source>
        <dbReference type="ARBA" id="ARBA00022676"/>
    </source>
</evidence>
<comment type="caution">
    <text evidence="12">The sequence shown here is derived from an EMBL/GenBank/DDBJ whole genome shotgun (WGS) entry which is preliminary data.</text>
</comment>
<keyword evidence="4" id="KW-0808">Transferase</keyword>
<dbReference type="InterPro" id="IPR001675">
    <property type="entry name" value="Glyco_trans_29"/>
</dbReference>
<keyword evidence="8" id="KW-0333">Golgi apparatus</keyword>
<evidence type="ECO:0000256" key="7">
    <source>
        <dbReference type="ARBA" id="ARBA00022989"/>
    </source>
</evidence>
<dbReference type="EMBL" id="JAIZAY010000006">
    <property type="protein sequence ID" value="KAJ8039745.1"/>
    <property type="molecule type" value="Genomic_DNA"/>
</dbReference>
<evidence type="ECO:0000256" key="6">
    <source>
        <dbReference type="ARBA" id="ARBA00022968"/>
    </source>
</evidence>
<dbReference type="GO" id="GO:0000139">
    <property type="term" value="C:Golgi membrane"/>
    <property type="evidence" value="ECO:0007669"/>
    <property type="project" value="UniProtKB-SubCell"/>
</dbReference>
<proteinExistence type="inferred from homology"/>
<evidence type="ECO:0000256" key="10">
    <source>
        <dbReference type="ARBA" id="ARBA00023180"/>
    </source>
</evidence>
<keyword evidence="5 11" id="KW-0812">Transmembrane</keyword>
<evidence type="ECO:0000256" key="8">
    <source>
        <dbReference type="ARBA" id="ARBA00023034"/>
    </source>
</evidence>
<dbReference type="GO" id="GO:0009311">
    <property type="term" value="P:oligosaccharide metabolic process"/>
    <property type="evidence" value="ECO:0007669"/>
    <property type="project" value="TreeGrafter"/>
</dbReference>
<keyword evidence="3" id="KW-0328">Glycosyltransferase</keyword>
<keyword evidence="10" id="KW-0325">Glycoprotein</keyword>
<dbReference type="GO" id="GO:0006491">
    <property type="term" value="P:N-glycan processing"/>
    <property type="evidence" value="ECO:0007669"/>
    <property type="project" value="TreeGrafter"/>
</dbReference>
<evidence type="ECO:0000313" key="12">
    <source>
        <dbReference type="EMBL" id="KAJ8039745.1"/>
    </source>
</evidence>
<name>A0A9Q1C7A5_HOLLE</name>
<dbReference type="Proteomes" id="UP001152320">
    <property type="component" value="Chromosome 6"/>
</dbReference>
<evidence type="ECO:0000313" key="13">
    <source>
        <dbReference type="Proteomes" id="UP001152320"/>
    </source>
</evidence>
<dbReference type="PANTHER" id="PTHR11987">
    <property type="entry name" value="ALPHA-2,8-SIALYLTRANSFERASE"/>
    <property type="match status" value="1"/>
</dbReference>
<protein>
    <submittedName>
        <fullName evidence="12">Sia-alpha-2,3-Gal-beta-1,4-GlcNAc-R:alpha 2,8-sialyltransferase</fullName>
    </submittedName>
</protein>
<organism evidence="12 13">
    <name type="scientific">Holothuria leucospilota</name>
    <name type="common">Black long sea cucumber</name>
    <name type="synonym">Mertensiothuria leucospilota</name>
    <dbReference type="NCBI Taxonomy" id="206669"/>
    <lineage>
        <taxon>Eukaryota</taxon>
        <taxon>Metazoa</taxon>
        <taxon>Echinodermata</taxon>
        <taxon>Eleutherozoa</taxon>
        <taxon>Echinozoa</taxon>
        <taxon>Holothuroidea</taxon>
        <taxon>Aspidochirotacea</taxon>
        <taxon>Aspidochirotida</taxon>
        <taxon>Holothuriidae</taxon>
        <taxon>Holothuria</taxon>
    </lineage>
</organism>
<dbReference type="GO" id="GO:0003828">
    <property type="term" value="F:alpha-N-acetylneuraminate alpha-2,8-sialyltransferase activity"/>
    <property type="evidence" value="ECO:0007669"/>
    <property type="project" value="TreeGrafter"/>
</dbReference>